<dbReference type="Proteomes" id="UP001152484">
    <property type="component" value="Unassembled WGS sequence"/>
</dbReference>
<name>A0A9P1A082_CUSEU</name>
<protein>
    <submittedName>
        <fullName evidence="1">Uncharacterized protein</fullName>
    </submittedName>
</protein>
<proteinExistence type="predicted"/>
<reference evidence="1" key="1">
    <citation type="submission" date="2022-07" db="EMBL/GenBank/DDBJ databases">
        <authorList>
            <person name="Macas J."/>
            <person name="Novak P."/>
            <person name="Neumann P."/>
        </authorList>
    </citation>
    <scope>NUCLEOTIDE SEQUENCE</scope>
</reference>
<comment type="caution">
    <text evidence="1">The sequence shown here is derived from an EMBL/GenBank/DDBJ whole genome shotgun (WGS) entry which is preliminary data.</text>
</comment>
<keyword evidence="2" id="KW-1185">Reference proteome</keyword>
<evidence type="ECO:0000313" key="2">
    <source>
        <dbReference type="Proteomes" id="UP001152484"/>
    </source>
</evidence>
<accession>A0A9P1A082</accession>
<gene>
    <name evidence="1" type="ORF">CEURO_LOCUS22708</name>
</gene>
<evidence type="ECO:0000313" key="1">
    <source>
        <dbReference type="EMBL" id="CAH9120416.1"/>
    </source>
</evidence>
<dbReference type="EMBL" id="CAMAPE010000138">
    <property type="protein sequence ID" value="CAH9120416.1"/>
    <property type="molecule type" value="Genomic_DNA"/>
</dbReference>
<organism evidence="1 2">
    <name type="scientific">Cuscuta europaea</name>
    <name type="common">European dodder</name>
    <dbReference type="NCBI Taxonomy" id="41803"/>
    <lineage>
        <taxon>Eukaryota</taxon>
        <taxon>Viridiplantae</taxon>
        <taxon>Streptophyta</taxon>
        <taxon>Embryophyta</taxon>
        <taxon>Tracheophyta</taxon>
        <taxon>Spermatophyta</taxon>
        <taxon>Magnoliopsida</taxon>
        <taxon>eudicotyledons</taxon>
        <taxon>Gunneridae</taxon>
        <taxon>Pentapetalae</taxon>
        <taxon>asterids</taxon>
        <taxon>lamiids</taxon>
        <taxon>Solanales</taxon>
        <taxon>Convolvulaceae</taxon>
        <taxon>Cuscuteae</taxon>
        <taxon>Cuscuta</taxon>
        <taxon>Cuscuta subgen. Cuscuta</taxon>
    </lineage>
</organism>
<sequence>MKTLMKRILIFIK</sequence>